<dbReference type="Gene3D" id="3.40.630.10">
    <property type="entry name" value="Zn peptidases"/>
    <property type="match status" value="1"/>
</dbReference>
<dbReference type="SUPFAM" id="SSF53187">
    <property type="entry name" value="Zn-dependent exopeptidases"/>
    <property type="match status" value="1"/>
</dbReference>
<dbReference type="InterPro" id="IPR000834">
    <property type="entry name" value="Peptidase_M14"/>
</dbReference>
<dbReference type="PANTHER" id="PTHR12756:SF11">
    <property type="entry name" value="CYTOSOLIC CARBOXYPEPTIDASE 1"/>
    <property type="match status" value="1"/>
</dbReference>
<comment type="caution">
    <text evidence="4">The sequence shown here is derived from an EMBL/GenBank/DDBJ whole genome shotgun (WGS) entry which is preliminary data.</text>
</comment>
<dbReference type="Pfam" id="PF18027">
    <property type="entry name" value="Pepdidase_M14_N"/>
    <property type="match status" value="1"/>
</dbReference>
<dbReference type="Pfam" id="PF00246">
    <property type="entry name" value="Peptidase_M14"/>
    <property type="match status" value="1"/>
</dbReference>
<protein>
    <recommendedName>
        <fullName evidence="3">Peptidase M14 domain-containing protein</fullName>
    </recommendedName>
</protein>
<dbReference type="CDD" id="cd06234">
    <property type="entry name" value="M14_PaCCP-like"/>
    <property type="match status" value="1"/>
</dbReference>
<dbReference type="EMBL" id="BMIJ01000006">
    <property type="protein sequence ID" value="GGC00671.1"/>
    <property type="molecule type" value="Genomic_DNA"/>
</dbReference>
<evidence type="ECO:0000313" key="4">
    <source>
        <dbReference type="EMBL" id="GGC00671.1"/>
    </source>
</evidence>
<accession>A0ABQ1KLT1</accession>
<dbReference type="SMART" id="SM00631">
    <property type="entry name" value="Zn_pept"/>
    <property type="match status" value="1"/>
</dbReference>
<evidence type="ECO:0000259" key="3">
    <source>
        <dbReference type="PROSITE" id="PS52035"/>
    </source>
</evidence>
<comment type="cofactor">
    <cofactor evidence="1">
        <name>Zn(2+)</name>
        <dbReference type="ChEBI" id="CHEBI:29105"/>
    </cofactor>
</comment>
<evidence type="ECO:0000313" key="5">
    <source>
        <dbReference type="Proteomes" id="UP000629025"/>
    </source>
</evidence>
<dbReference type="PANTHER" id="PTHR12756">
    <property type="entry name" value="CYTOSOLIC CARBOXYPEPTIDASE"/>
    <property type="match status" value="1"/>
</dbReference>
<dbReference type="PROSITE" id="PS52035">
    <property type="entry name" value="PEPTIDASE_M14"/>
    <property type="match status" value="1"/>
</dbReference>
<dbReference type="InterPro" id="IPR040626">
    <property type="entry name" value="Pepdidase_M14_N"/>
</dbReference>
<gene>
    <name evidence="4" type="ORF">GCM10011352_28520</name>
</gene>
<feature type="domain" description="Peptidase M14" evidence="3">
    <location>
        <begin position="107"/>
        <end position="374"/>
    </location>
</feature>
<name>A0ABQ1KLT1_9GAMM</name>
<dbReference type="InterPro" id="IPR050821">
    <property type="entry name" value="Cytosolic_carboxypeptidase"/>
</dbReference>
<dbReference type="Proteomes" id="UP000629025">
    <property type="component" value="Unassembled WGS sequence"/>
</dbReference>
<dbReference type="RefSeq" id="WP_188749498.1">
    <property type="nucleotide sequence ID" value="NZ_BMIJ01000006.1"/>
</dbReference>
<dbReference type="Gene3D" id="2.60.40.3120">
    <property type="match status" value="1"/>
</dbReference>
<evidence type="ECO:0000256" key="2">
    <source>
        <dbReference type="PROSITE-ProRule" id="PRU01379"/>
    </source>
</evidence>
<keyword evidence="5" id="KW-1185">Reference proteome</keyword>
<proteinExistence type="inferred from homology"/>
<reference evidence="5" key="1">
    <citation type="journal article" date="2019" name="Int. J. Syst. Evol. Microbiol.">
        <title>The Global Catalogue of Microorganisms (GCM) 10K type strain sequencing project: providing services to taxonomists for standard genome sequencing and annotation.</title>
        <authorList>
            <consortium name="The Broad Institute Genomics Platform"/>
            <consortium name="The Broad Institute Genome Sequencing Center for Infectious Disease"/>
            <person name="Wu L."/>
            <person name="Ma J."/>
        </authorList>
    </citation>
    <scope>NUCLEOTIDE SEQUENCE [LARGE SCALE GENOMIC DNA]</scope>
    <source>
        <strain evidence="5">CGMCC 1.15341</strain>
    </source>
</reference>
<feature type="active site" description="Proton donor/acceptor" evidence="2">
    <location>
        <position position="338"/>
    </location>
</feature>
<evidence type="ECO:0000256" key="1">
    <source>
        <dbReference type="ARBA" id="ARBA00001947"/>
    </source>
</evidence>
<organism evidence="4 5">
    <name type="scientific">Marinobacterium zhoushanense</name>
    <dbReference type="NCBI Taxonomy" id="1679163"/>
    <lineage>
        <taxon>Bacteria</taxon>
        <taxon>Pseudomonadati</taxon>
        <taxon>Pseudomonadota</taxon>
        <taxon>Gammaproteobacteria</taxon>
        <taxon>Oceanospirillales</taxon>
        <taxon>Oceanospirillaceae</taxon>
        <taxon>Marinobacterium</taxon>
    </lineage>
</organism>
<comment type="similarity">
    <text evidence="2">Belongs to the peptidase M14 family.</text>
</comment>
<sequence>MSHIQVSAAFDSGNIEVVDASRAEDIQLRIRIDNGSAFFQWFHYRVLGAGGQPLRMRLINAGEASYPGGWAGYRAVASYDREHWFRVSTHYADGELVIEHQPEHDSVYYAYFAPYSHERHLDLIARAGLSDMVGIERLGQTLDGRDMELLRIGEAAPGRCVIWVTARQHPGETMAEWCAEGLLTRLLDRHDAQARLLLEQAVIYMVPNMNPDGSVRGHLRTNAIGANLNREWETPSLERSPEVYCVRQRMEQTGVDLYLDLHGDEVLPCNFISGQAGAPWVEANILEQEVQFGRDLQAVNADFQLERGYPPGKFGAETMTIAAFWVGRRFSCPAMTLEMPFIDFDLRPDPLQGWSPERSQRLGASLIDPILAWLGRSLDRS</sequence>